<feature type="region of interest" description="Disordered" evidence="1">
    <location>
        <begin position="48"/>
        <end position="109"/>
    </location>
</feature>
<reference evidence="2 3" key="1">
    <citation type="journal article" date="2015" name="Sci. Rep.">
        <title>The power of single molecule real-time sequencing technology in the de novo assembly of a eukaryotic genome.</title>
        <authorList>
            <person name="Sakai H."/>
            <person name="Naito K."/>
            <person name="Ogiso-Tanaka E."/>
            <person name="Takahashi Y."/>
            <person name="Iseki K."/>
            <person name="Muto C."/>
            <person name="Satou K."/>
            <person name="Teruya K."/>
            <person name="Shiroma A."/>
            <person name="Shimoji M."/>
            <person name="Hirano T."/>
            <person name="Itoh T."/>
            <person name="Kaga A."/>
            <person name="Tomooka N."/>
        </authorList>
    </citation>
    <scope>NUCLEOTIDE SEQUENCE [LARGE SCALE GENOMIC DNA]</scope>
    <source>
        <strain evidence="3">cv. Shumari</strain>
    </source>
</reference>
<gene>
    <name evidence="2" type="primary">Vigan.06G059800</name>
    <name evidence="2" type="ORF">VIGAN_06059800</name>
</gene>
<evidence type="ECO:0000256" key="1">
    <source>
        <dbReference type="SAM" id="MobiDB-lite"/>
    </source>
</evidence>
<accession>A0A0S3S9Y2</accession>
<dbReference type="AlphaFoldDB" id="A0A0S3S9Y2"/>
<name>A0A0S3S9Y2_PHAAN</name>
<dbReference type="EMBL" id="AP015039">
    <property type="protein sequence ID" value="BAT89605.1"/>
    <property type="molecule type" value="Genomic_DNA"/>
</dbReference>
<evidence type="ECO:0000313" key="3">
    <source>
        <dbReference type="Proteomes" id="UP000291084"/>
    </source>
</evidence>
<organism evidence="2 3">
    <name type="scientific">Vigna angularis var. angularis</name>
    <dbReference type="NCBI Taxonomy" id="157739"/>
    <lineage>
        <taxon>Eukaryota</taxon>
        <taxon>Viridiplantae</taxon>
        <taxon>Streptophyta</taxon>
        <taxon>Embryophyta</taxon>
        <taxon>Tracheophyta</taxon>
        <taxon>Spermatophyta</taxon>
        <taxon>Magnoliopsida</taxon>
        <taxon>eudicotyledons</taxon>
        <taxon>Gunneridae</taxon>
        <taxon>Pentapetalae</taxon>
        <taxon>rosids</taxon>
        <taxon>fabids</taxon>
        <taxon>Fabales</taxon>
        <taxon>Fabaceae</taxon>
        <taxon>Papilionoideae</taxon>
        <taxon>50 kb inversion clade</taxon>
        <taxon>NPAAA clade</taxon>
        <taxon>indigoferoid/millettioid clade</taxon>
        <taxon>Phaseoleae</taxon>
        <taxon>Vigna</taxon>
    </lineage>
</organism>
<proteinExistence type="predicted"/>
<dbReference type="OrthoDB" id="1733425at2759"/>
<protein>
    <submittedName>
        <fullName evidence="2">Uncharacterized protein</fullName>
    </submittedName>
</protein>
<keyword evidence="3" id="KW-1185">Reference proteome</keyword>
<evidence type="ECO:0000313" key="2">
    <source>
        <dbReference type="EMBL" id="BAT89605.1"/>
    </source>
</evidence>
<dbReference type="Proteomes" id="UP000291084">
    <property type="component" value="Chromosome 6"/>
</dbReference>
<sequence length="109" mass="11980">MNSLCSSMIAAIFAMTLILSYGVIMSQARVLPSSSLVSKMSQTSNSISYSNFHREEQKSSQKPVAAASLTKKPPRKPNPTVREVAANLRRIPPSRPNPTQNKLKPRIRG</sequence>